<evidence type="ECO:0000313" key="5">
    <source>
        <dbReference type="EMBL" id="KAK9145409.1"/>
    </source>
</evidence>
<feature type="region of interest" description="Disordered" evidence="1">
    <location>
        <begin position="25"/>
        <end position="159"/>
    </location>
</feature>
<comment type="caution">
    <text evidence="5">The sequence shown here is derived from an EMBL/GenBank/DDBJ whole genome shotgun (WGS) entry which is preliminary data.</text>
</comment>
<organism evidence="5 6">
    <name type="scientific">Stephania japonica</name>
    <dbReference type="NCBI Taxonomy" id="461633"/>
    <lineage>
        <taxon>Eukaryota</taxon>
        <taxon>Viridiplantae</taxon>
        <taxon>Streptophyta</taxon>
        <taxon>Embryophyta</taxon>
        <taxon>Tracheophyta</taxon>
        <taxon>Spermatophyta</taxon>
        <taxon>Magnoliopsida</taxon>
        <taxon>Ranunculales</taxon>
        <taxon>Menispermaceae</taxon>
        <taxon>Menispermoideae</taxon>
        <taxon>Cissampelideae</taxon>
        <taxon>Stephania</taxon>
    </lineage>
</organism>
<dbReference type="Pfam" id="PF24053">
    <property type="entry name" value="DUF7356"/>
    <property type="match status" value="1"/>
</dbReference>
<feature type="compositionally biased region" description="Polar residues" evidence="1">
    <location>
        <begin position="43"/>
        <end position="55"/>
    </location>
</feature>
<accession>A0AAP0K595</accession>
<sequence length="385" mass="42457">MKPCVVLLALLLFSTDIWRSFGDEEVNKKDPSHEIAHEKNAPLNESSTAKSTDSKLLTDPSKNDMVKKGEKQDAVAEGGNKNDPGTGSLNQDLNSKVVPKEGAVKESKDDSNKEPIVKKRGEEKDGSNGESKSKSKLVDNDKNSIASKESKPLREDSTRVEECGASSNCTDKKNNLIACLRVPGNESPDLSLFIQNKGTNPLMVKILAPDFVNLEKSTVHLQGKEDKKVKVSFGKAIGDTTLTLKAGDGNCTIDFRDLISHYSDREVSYSTKYSFTGILTKSPKVLSIYMLVAVVLLVTPAWMCVKYWRKHIKADDGSRYQKLETELPILSKGNTEPDPNEGWENSWGDSWDDEEAPKTPSKPVTPSISSKRAASRRHSKDGWKD</sequence>
<keyword evidence="6" id="KW-1185">Reference proteome</keyword>
<feature type="compositionally biased region" description="Polar residues" evidence="1">
    <location>
        <begin position="83"/>
        <end position="94"/>
    </location>
</feature>
<evidence type="ECO:0000256" key="1">
    <source>
        <dbReference type="SAM" id="MobiDB-lite"/>
    </source>
</evidence>
<evidence type="ECO:0000259" key="4">
    <source>
        <dbReference type="Pfam" id="PF24053"/>
    </source>
</evidence>
<evidence type="ECO:0000313" key="6">
    <source>
        <dbReference type="Proteomes" id="UP001417504"/>
    </source>
</evidence>
<feature type="compositionally biased region" description="Basic and acidic residues" evidence="1">
    <location>
        <begin position="61"/>
        <end position="74"/>
    </location>
</feature>
<keyword evidence="3" id="KW-0732">Signal</keyword>
<dbReference type="EMBL" id="JBBNAE010000002">
    <property type="protein sequence ID" value="KAK9145409.1"/>
    <property type="molecule type" value="Genomic_DNA"/>
</dbReference>
<evidence type="ECO:0000256" key="2">
    <source>
        <dbReference type="SAM" id="Phobius"/>
    </source>
</evidence>
<dbReference type="AlphaFoldDB" id="A0AAP0K595"/>
<feature type="region of interest" description="Disordered" evidence="1">
    <location>
        <begin position="330"/>
        <end position="385"/>
    </location>
</feature>
<keyword evidence="2" id="KW-0812">Transmembrane</keyword>
<dbReference type="Proteomes" id="UP001417504">
    <property type="component" value="Unassembled WGS sequence"/>
</dbReference>
<feature type="chain" id="PRO_5043049273" description="DUF7356 domain-containing protein" evidence="3">
    <location>
        <begin position="23"/>
        <end position="385"/>
    </location>
</feature>
<protein>
    <recommendedName>
        <fullName evidence="4">DUF7356 domain-containing protein</fullName>
    </recommendedName>
</protein>
<gene>
    <name evidence="5" type="ORF">Sjap_005312</name>
</gene>
<feature type="domain" description="DUF7356" evidence="4">
    <location>
        <begin position="156"/>
        <end position="258"/>
    </location>
</feature>
<dbReference type="PANTHER" id="PTHR34200:SF8">
    <property type="entry name" value="TRANSMEMBRANE PROTEIN"/>
    <property type="match status" value="1"/>
</dbReference>
<evidence type="ECO:0000256" key="3">
    <source>
        <dbReference type="SAM" id="SignalP"/>
    </source>
</evidence>
<reference evidence="5 6" key="1">
    <citation type="submission" date="2024-01" db="EMBL/GenBank/DDBJ databases">
        <title>Genome assemblies of Stephania.</title>
        <authorList>
            <person name="Yang L."/>
        </authorList>
    </citation>
    <scope>NUCLEOTIDE SEQUENCE [LARGE SCALE GENOMIC DNA]</scope>
    <source>
        <strain evidence="5">QJT</strain>
        <tissue evidence="5">Leaf</tissue>
    </source>
</reference>
<feature type="compositionally biased region" description="Basic and acidic residues" evidence="1">
    <location>
        <begin position="25"/>
        <end position="40"/>
    </location>
</feature>
<proteinExistence type="predicted"/>
<dbReference type="PANTHER" id="PTHR34200">
    <property type="entry name" value="DENTIN SIALOPHOSPHOPROTEIN-LIKE ISOFORM X1"/>
    <property type="match status" value="1"/>
</dbReference>
<keyword evidence="2" id="KW-1133">Transmembrane helix</keyword>
<name>A0AAP0K595_9MAGN</name>
<feature type="transmembrane region" description="Helical" evidence="2">
    <location>
        <begin position="286"/>
        <end position="305"/>
    </location>
</feature>
<feature type="signal peptide" evidence="3">
    <location>
        <begin position="1"/>
        <end position="22"/>
    </location>
</feature>
<feature type="compositionally biased region" description="Basic and acidic residues" evidence="1">
    <location>
        <begin position="98"/>
        <end position="159"/>
    </location>
</feature>
<keyword evidence="2" id="KW-0472">Membrane</keyword>
<dbReference type="InterPro" id="IPR055780">
    <property type="entry name" value="DUF7356"/>
</dbReference>